<keyword evidence="6" id="KW-0378">Hydrolase</keyword>
<dbReference type="SUPFAM" id="SSF52540">
    <property type="entry name" value="P-loop containing nucleoside triphosphate hydrolases"/>
    <property type="match status" value="2"/>
</dbReference>
<dbReference type="GO" id="GO:0006289">
    <property type="term" value="P:nucleotide-excision repair"/>
    <property type="evidence" value="ECO:0007669"/>
    <property type="project" value="TreeGrafter"/>
</dbReference>
<keyword evidence="6" id="KW-0347">Helicase</keyword>
<keyword evidence="2" id="KW-0067">ATP-binding</keyword>
<name>A0A518H9Z6_9BACT</name>
<dbReference type="SMART" id="SM00487">
    <property type="entry name" value="DEXDc"/>
    <property type="match status" value="1"/>
</dbReference>
<dbReference type="Gene3D" id="3.40.50.300">
    <property type="entry name" value="P-loop containing nucleotide triphosphate hydrolases"/>
    <property type="match status" value="2"/>
</dbReference>
<feature type="domain" description="Helicase C-terminal" evidence="5">
    <location>
        <begin position="996"/>
        <end position="1155"/>
    </location>
</feature>
<dbReference type="Pfam" id="PF00270">
    <property type="entry name" value="DEAD"/>
    <property type="match status" value="1"/>
</dbReference>
<evidence type="ECO:0000256" key="3">
    <source>
        <dbReference type="SAM" id="MobiDB-lite"/>
    </source>
</evidence>
<dbReference type="Proteomes" id="UP000317835">
    <property type="component" value="Chromosome"/>
</dbReference>
<dbReference type="SMART" id="SM00490">
    <property type="entry name" value="HELICc"/>
    <property type="match status" value="1"/>
</dbReference>
<evidence type="ECO:0000313" key="7">
    <source>
        <dbReference type="Proteomes" id="UP000317835"/>
    </source>
</evidence>
<gene>
    <name evidence="6" type="ORF">ElP_56160</name>
</gene>
<accession>A0A518H9Z6</accession>
<protein>
    <submittedName>
        <fullName evidence="6">Putative ATP-dependent helicase Lhr</fullName>
    </submittedName>
</protein>
<feature type="domain" description="Helicase ATP-binding" evidence="4">
    <location>
        <begin position="114"/>
        <end position="332"/>
    </location>
</feature>
<evidence type="ECO:0000259" key="4">
    <source>
        <dbReference type="PROSITE" id="PS51192"/>
    </source>
</evidence>
<dbReference type="GO" id="GO:0003676">
    <property type="term" value="F:nucleic acid binding"/>
    <property type="evidence" value="ECO:0007669"/>
    <property type="project" value="InterPro"/>
</dbReference>
<dbReference type="KEGG" id="tpla:ElP_56160"/>
<dbReference type="PROSITE" id="PS51192">
    <property type="entry name" value="HELICASE_ATP_BIND_1"/>
    <property type="match status" value="1"/>
</dbReference>
<dbReference type="EMBL" id="CP036426">
    <property type="protein sequence ID" value="QDV37673.1"/>
    <property type="molecule type" value="Genomic_DNA"/>
</dbReference>
<dbReference type="InterPro" id="IPR018973">
    <property type="entry name" value="MZB"/>
</dbReference>
<dbReference type="Pfam" id="PF09369">
    <property type="entry name" value="MZB"/>
    <property type="match status" value="1"/>
</dbReference>
<evidence type="ECO:0000259" key="5">
    <source>
        <dbReference type="PROSITE" id="PS51194"/>
    </source>
</evidence>
<dbReference type="GO" id="GO:0005524">
    <property type="term" value="F:ATP binding"/>
    <property type="evidence" value="ECO:0007669"/>
    <property type="project" value="UniProtKB-KW"/>
</dbReference>
<keyword evidence="7" id="KW-1185">Reference proteome</keyword>
<sequence length="1932" mass="215787">MPIPAGAMVKPALALRSSTINPIQFAHQICDEFLRYIFSAFPLSDPELAQQARSLLERPSSLDIPLVKGPFVSLSEAFAKGESVPAMAERGLLHPVMPGLIGYPSMWLHQEQVLHAVKEGRHVLVATGTGSGKTESFLYPILDDLLRQRDRDVYEGLTAILVYPMNALANDQLDRLRDMLGGTGITFGQWVGTTPAKESDAGVDRFEGSGRQAYLAARRQRREEAQAEDRAVRPLAPPEECLSEEDIRRRRPRILLTNYRQLEVLTTRLPDVALFAGAPLRYLVFDEAHTYGGATGAEVACLIRRVRSLAGKSADEILCIGTSATLSDPTRQGDDDDTARRFAARFFGVDPEHVTLVGESYVSREWPRRRYKPVVPHGDGMDRLTRVLAAITEPVDFGAISKVVEELTGQIFEPGDDWRESLFDHLVANEYVFQATQILKHPRRLDEAAWQTSQRVAMSRLAEGERATAELLACLILGAAARKGGESLLRPKVHFFLRGLDEMVVALDGIESDPKLHLFLSLHDAKERFAGRHDDGFLPVLTCRSCGQHFFETHLLDLELARGANNRLRGFENGNAAQDASGQDNAWWSPTPQGTGIRLVLTNRLLEEADGGPSARSARWPRGHFCRQCGSMHRDPSDRCLADGCGHREPLLPLIVFGPVLSACPSCNTPSFPIGGRTVEPARKVQAVTVSDVHILAQAMINAAPEGHEKLIIFADSRQDAAFQAGWMQDHARRIRLRHMMHGAIAEAGTPQPLDAITDRLMDQFRKDQNLIDTLLPELTGEEAPAVFGHNKWVPVHKALRYMVLREFSTGVRRTDCLESMGLSRVSYEGVTTENTGLRRWADALEISPEEAVEAVSLLLDNWRRSRYFFVTNDPIFSRYHAKDDPYLQAGLLNLREFHPGGLVLTAGQADRKATGLIARKGASAVQALVKKWSARPDTLDVDAAVRMLWEFLTDEAKILRKVTLRSQRETPLADVWQVDLERLVAGPSRVRERCTICQRITARKAPKSACTRYNCHGTTVTEQPDEEKYDVWLMGRPFVMVNAEEHTAQVPGEVRNRIEQDFKSKHGRTNCLVATPTLEMGVNIGALDMALMRNVPPRPSNYWQRAGRAGREERMAVCVTYCRRSNHDRYFFDDPLRLLGGSIEAPTFNLRNPLMVAKHIRSAILSDLLLRSQEPESVGERVRGILDDLFPIFIRRYLLDENSHFRETPTSTAPLKALIDSMRGELADRLITLFAGHWPEEAAELASREAIERTIAETADALDAVIKRLHRRLGWARTTQADLHGKKNTRLIEREEEQLLRRCDDFIRSIVACDRQTYTLTVLAVEGFLPGYGVYEGGIVASARRGSGRQGGPRAFDLSRSNVVGLREFVPGNRIYANRGSYYVSRYQLQADETARIRSLRVDPERGYVTEQAGDASYGQTGGVPIDALPLTDLDLAHESRITEDENLRFSMPVSVLGRLRRRNRGGVGYKIGDREVSHLRGQGIELVNVGEAGRVKRGEIGHWICSVCGAAKSPYAVQQEIDRFLAVHKERCGKVVTRLALAVQADVDLLRFHDVDGEAEGINVGEALRTAATRLLDMGPDDLQLLLVRKPDDTLDLLVYDPMPGGSGLLEQMLYRWQELVATSKELLAGCVQGCETACYACLKTFRNQFHHDRLNRHEALGLIGDLDHLPESYRQIVPVFEEEKPGEGMPSNTPEARLQRLLLDHQFPAGVCRQRIVTPAGLATEPDWLHEASKVAVYLDGMSRGLHGDPKTAQRDQLIRGMLELDGYTVIVVQSRDLDDPQAVRQRLKNLAQAIGRADLAEAVESGPVRHSGTATDHDQDATGRIPPDPVLAERRREAEEALEFCDERCRHLVQICIEHDRPLPVVGYELQDDDERICADAELAWEDRGLAVLVPERAEGLEAFRRQGWTVFLADDVTEERLLDLLPE</sequence>
<dbReference type="PROSITE" id="PS51194">
    <property type="entry name" value="HELICASE_CTER"/>
    <property type="match status" value="1"/>
</dbReference>
<dbReference type="GO" id="GO:0036297">
    <property type="term" value="P:interstrand cross-link repair"/>
    <property type="evidence" value="ECO:0007669"/>
    <property type="project" value="TreeGrafter"/>
</dbReference>
<evidence type="ECO:0000256" key="2">
    <source>
        <dbReference type="ARBA" id="ARBA00022840"/>
    </source>
</evidence>
<dbReference type="Pfam" id="PF00271">
    <property type="entry name" value="Helicase_C"/>
    <property type="match status" value="1"/>
</dbReference>
<dbReference type="PANTHER" id="PTHR47957:SF3">
    <property type="entry name" value="ATP-DEPENDENT HELICASE HRQ1"/>
    <property type="match status" value="1"/>
</dbReference>
<reference evidence="6 7" key="1">
    <citation type="submission" date="2019-02" db="EMBL/GenBank/DDBJ databases">
        <title>Deep-cultivation of Planctomycetes and their phenomic and genomic characterization uncovers novel biology.</title>
        <authorList>
            <person name="Wiegand S."/>
            <person name="Jogler M."/>
            <person name="Boedeker C."/>
            <person name="Pinto D."/>
            <person name="Vollmers J."/>
            <person name="Rivas-Marin E."/>
            <person name="Kohn T."/>
            <person name="Peeters S.H."/>
            <person name="Heuer A."/>
            <person name="Rast P."/>
            <person name="Oberbeckmann S."/>
            <person name="Bunk B."/>
            <person name="Jeske O."/>
            <person name="Meyerdierks A."/>
            <person name="Storesund J.E."/>
            <person name="Kallscheuer N."/>
            <person name="Luecker S."/>
            <person name="Lage O.M."/>
            <person name="Pohl T."/>
            <person name="Merkel B.J."/>
            <person name="Hornburger P."/>
            <person name="Mueller R.-W."/>
            <person name="Bruemmer F."/>
            <person name="Labrenz M."/>
            <person name="Spormann A.M."/>
            <person name="Op den Camp H."/>
            <person name="Overmann J."/>
            <person name="Amann R."/>
            <person name="Jetten M.S.M."/>
            <person name="Mascher T."/>
            <person name="Medema M.H."/>
            <person name="Devos D.P."/>
            <person name="Kaster A.-K."/>
            <person name="Ovreas L."/>
            <person name="Rohde M."/>
            <person name="Galperin M.Y."/>
            <person name="Jogler C."/>
        </authorList>
    </citation>
    <scope>NUCLEOTIDE SEQUENCE [LARGE SCALE GENOMIC DNA]</scope>
    <source>
        <strain evidence="6 7">ElP</strain>
    </source>
</reference>
<dbReference type="InterPro" id="IPR011545">
    <property type="entry name" value="DEAD/DEAH_box_helicase_dom"/>
</dbReference>
<proteinExistence type="predicted"/>
<dbReference type="InterPro" id="IPR014001">
    <property type="entry name" value="Helicase_ATP-bd"/>
</dbReference>
<evidence type="ECO:0000313" key="6">
    <source>
        <dbReference type="EMBL" id="QDV37673.1"/>
    </source>
</evidence>
<dbReference type="RefSeq" id="WP_197446415.1">
    <property type="nucleotide sequence ID" value="NZ_CP036426.1"/>
</dbReference>
<evidence type="ECO:0000256" key="1">
    <source>
        <dbReference type="ARBA" id="ARBA00022741"/>
    </source>
</evidence>
<dbReference type="GO" id="GO:0043138">
    <property type="term" value="F:3'-5' DNA helicase activity"/>
    <property type="evidence" value="ECO:0007669"/>
    <property type="project" value="TreeGrafter"/>
</dbReference>
<keyword evidence="1" id="KW-0547">Nucleotide-binding</keyword>
<dbReference type="InterPro" id="IPR027417">
    <property type="entry name" value="P-loop_NTPase"/>
</dbReference>
<feature type="region of interest" description="Disordered" evidence="3">
    <location>
        <begin position="1806"/>
        <end position="1832"/>
    </location>
</feature>
<dbReference type="InterPro" id="IPR001650">
    <property type="entry name" value="Helicase_C-like"/>
</dbReference>
<dbReference type="PANTHER" id="PTHR47957">
    <property type="entry name" value="ATP-DEPENDENT HELICASE HRQ1"/>
    <property type="match status" value="1"/>
</dbReference>
<organism evidence="6 7">
    <name type="scientific">Tautonia plasticadhaerens</name>
    <dbReference type="NCBI Taxonomy" id="2527974"/>
    <lineage>
        <taxon>Bacteria</taxon>
        <taxon>Pseudomonadati</taxon>
        <taxon>Planctomycetota</taxon>
        <taxon>Planctomycetia</taxon>
        <taxon>Isosphaerales</taxon>
        <taxon>Isosphaeraceae</taxon>
        <taxon>Tautonia</taxon>
    </lineage>
</organism>